<evidence type="ECO:0000256" key="15">
    <source>
        <dbReference type="ARBA" id="ARBA00031093"/>
    </source>
</evidence>
<sequence length="424" mass="47455">MGDNSSLATRLSDAFTPTTIASNLQNMMAAANISNLGSLWGVNESDINTENNNINNNIPFNNVNNRTNGSMGGNNNNFLMAQIPFYGLIFVLSVVGNILVIVTVIQNKKMRSLTNVFLLNLSLSDLLLTLFCMPFTLVPVYLRDFIFGEVMCVLVRYMQGVSVATSCFTLVAISLERYFAICHPLKSRRWQTLSHSYKAIAVCWLCALALSVPIAIHHVYSEIGTTGRHSCREIWPSVESEKAYTVALDLLLLVLPVLIMTWAYGCKVSQQQKSCRGGGGNGLYSCNNDTSSSLINNSSSGNGNGKSSQSLKSSAEPIVASKPFRRFDAHRAMRQSNTERSRAAKKRVIKMLFIIVLEFFIFWTPTYVIYTWYVFSFQTARKHVSPEMKSLFHLLSYVSTCCNPITYCFMNKNFRDSFLVAFRC</sequence>
<dbReference type="STRING" id="188477.A0A433T659"/>
<evidence type="ECO:0000256" key="14">
    <source>
        <dbReference type="ARBA" id="ARBA00025402"/>
    </source>
</evidence>
<dbReference type="OrthoDB" id="10037617at2759"/>
<feature type="transmembrane region" description="Helical" evidence="17">
    <location>
        <begin position="154"/>
        <end position="175"/>
    </location>
</feature>
<keyword evidence="13" id="KW-0449">Lipoprotein</keyword>
<dbReference type="PRINTS" id="PR00527">
    <property type="entry name" value="GASTRINR"/>
</dbReference>
<dbReference type="PRINTS" id="PR00237">
    <property type="entry name" value="GPCRRHODOPSN"/>
</dbReference>
<dbReference type="EMBL" id="RQTK01000615">
    <property type="protein sequence ID" value="RUS77038.1"/>
    <property type="molecule type" value="Genomic_DNA"/>
</dbReference>
<dbReference type="InterPro" id="IPR000276">
    <property type="entry name" value="GPCR_Rhodpsn"/>
</dbReference>
<comment type="similarity">
    <text evidence="16">Belongs to the G-protein coupled receptor 1 family.</text>
</comment>
<evidence type="ECO:0000256" key="9">
    <source>
        <dbReference type="ARBA" id="ARBA00023157"/>
    </source>
</evidence>
<evidence type="ECO:0000313" key="19">
    <source>
        <dbReference type="EMBL" id="RUS77038.1"/>
    </source>
</evidence>
<dbReference type="PANTHER" id="PTHR24238">
    <property type="entry name" value="G-PROTEIN COUPLED RECEPTOR"/>
    <property type="match status" value="1"/>
</dbReference>
<dbReference type="InterPro" id="IPR009126">
    <property type="entry name" value="Cholcskin_rcpt"/>
</dbReference>
<keyword evidence="12 16" id="KW-0807">Transducer</keyword>
<keyword evidence="10 16" id="KW-0675">Receptor</keyword>
<dbReference type="PROSITE" id="PS50262">
    <property type="entry name" value="G_PROTEIN_RECEP_F1_2"/>
    <property type="match status" value="1"/>
</dbReference>
<evidence type="ECO:0000256" key="3">
    <source>
        <dbReference type="ARBA" id="ARBA00022475"/>
    </source>
</evidence>
<keyword evidence="6 16" id="KW-0297">G-protein coupled receptor</keyword>
<feature type="non-terminal residue" evidence="19">
    <location>
        <position position="424"/>
    </location>
</feature>
<evidence type="ECO:0000256" key="17">
    <source>
        <dbReference type="SAM" id="Phobius"/>
    </source>
</evidence>
<protein>
    <recommendedName>
        <fullName evidence="2">Gastrin/cholecystokinin type B receptor</fullName>
    </recommendedName>
    <alternativeName>
        <fullName evidence="15">Cholecystokinin-2 receptor</fullName>
    </alternativeName>
</protein>
<dbReference type="PANTHER" id="PTHR24238:SF75">
    <property type="entry name" value="CHOLECYSTOKININ-LIKE RECEPTOR AT 17D1-RELATED"/>
    <property type="match status" value="1"/>
</dbReference>
<evidence type="ECO:0000259" key="18">
    <source>
        <dbReference type="PROSITE" id="PS50262"/>
    </source>
</evidence>
<keyword evidence="7 17" id="KW-0472">Membrane</keyword>
<dbReference type="PROSITE" id="PS00237">
    <property type="entry name" value="G_PROTEIN_RECEP_F1_1"/>
    <property type="match status" value="1"/>
</dbReference>
<reference evidence="19 20" key="1">
    <citation type="submission" date="2019-01" db="EMBL/GenBank/DDBJ databases">
        <title>A draft genome assembly of the solar-powered sea slug Elysia chlorotica.</title>
        <authorList>
            <person name="Cai H."/>
            <person name="Li Q."/>
            <person name="Fang X."/>
            <person name="Li J."/>
            <person name="Curtis N.E."/>
            <person name="Altenburger A."/>
            <person name="Shibata T."/>
            <person name="Feng M."/>
            <person name="Maeda T."/>
            <person name="Schwartz J.A."/>
            <person name="Shigenobu S."/>
            <person name="Lundholm N."/>
            <person name="Nishiyama T."/>
            <person name="Yang H."/>
            <person name="Hasebe M."/>
            <person name="Li S."/>
            <person name="Pierce S.K."/>
            <person name="Wang J."/>
        </authorList>
    </citation>
    <scope>NUCLEOTIDE SEQUENCE [LARGE SCALE GENOMIC DNA]</scope>
    <source>
        <strain evidence="19">EC2010</strain>
        <tissue evidence="19">Whole organism of an adult</tissue>
    </source>
</reference>
<dbReference type="SUPFAM" id="SSF81321">
    <property type="entry name" value="Family A G protein-coupled receptor-like"/>
    <property type="match status" value="1"/>
</dbReference>
<evidence type="ECO:0000256" key="1">
    <source>
        <dbReference type="ARBA" id="ARBA00004651"/>
    </source>
</evidence>
<dbReference type="GO" id="GO:0008188">
    <property type="term" value="F:neuropeptide receptor activity"/>
    <property type="evidence" value="ECO:0007669"/>
    <property type="project" value="TreeGrafter"/>
</dbReference>
<evidence type="ECO:0000256" key="2">
    <source>
        <dbReference type="ARBA" id="ARBA00019090"/>
    </source>
</evidence>
<dbReference type="PRINTS" id="PR01822">
    <property type="entry name" value="CCYSTOKININR"/>
</dbReference>
<evidence type="ECO:0000256" key="5">
    <source>
        <dbReference type="ARBA" id="ARBA00022989"/>
    </source>
</evidence>
<evidence type="ECO:0000256" key="8">
    <source>
        <dbReference type="ARBA" id="ARBA00023139"/>
    </source>
</evidence>
<evidence type="ECO:0000256" key="4">
    <source>
        <dbReference type="ARBA" id="ARBA00022692"/>
    </source>
</evidence>
<keyword evidence="3" id="KW-1003">Cell membrane</keyword>
<evidence type="ECO:0000256" key="6">
    <source>
        <dbReference type="ARBA" id="ARBA00023040"/>
    </source>
</evidence>
<keyword evidence="20" id="KW-1185">Reference proteome</keyword>
<organism evidence="19 20">
    <name type="scientific">Elysia chlorotica</name>
    <name type="common">Eastern emerald elysia</name>
    <name type="synonym">Sea slug</name>
    <dbReference type="NCBI Taxonomy" id="188477"/>
    <lineage>
        <taxon>Eukaryota</taxon>
        <taxon>Metazoa</taxon>
        <taxon>Spiralia</taxon>
        <taxon>Lophotrochozoa</taxon>
        <taxon>Mollusca</taxon>
        <taxon>Gastropoda</taxon>
        <taxon>Heterobranchia</taxon>
        <taxon>Euthyneura</taxon>
        <taxon>Panpulmonata</taxon>
        <taxon>Sacoglossa</taxon>
        <taxon>Placobranchoidea</taxon>
        <taxon>Plakobranchidae</taxon>
        <taxon>Elysia</taxon>
    </lineage>
</organism>
<comment type="subcellular location">
    <subcellularLocation>
        <location evidence="1">Cell membrane</location>
        <topology evidence="1">Multi-pass membrane protein</topology>
    </subcellularLocation>
</comment>
<evidence type="ECO:0000313" key="20">
    <source>
        <dbReference type="Proteomes" id="UP000271974"/>
    </source>
</evidence>
<keyword evidence="11" id="KW-0325">Glycoprotein</keyword>
<feature type="transmembrane region" description="Helical" evidence="17">
    <location>
        <begin position="390"/>
        <end position="410"/>
    </location>
</feature>
<evidence type="ECO:0000256" key="11">
    <source>
        <dbReference type="ARBA" id="ARBA00023180"/>
    </source>
</evidence>
<feature type="transmembrane region" description="Helical" evidence="17">
    <location>
        <begin position="348"/>
        <end position="370"/>
    </location>
</feature>
<keyword evidence="8" id="KW-0564">Palmitate</keyword>
<dbReference type="SMART" id="SM01381">
    <property type="entry name" value="7TM_GPCR_Srsx"/>
    <property type="match status" value="1"/>
</dbReference>
<evidence type="ECO:0000256" key="12">
    <source>
        <dbReference type="ARBA" id="ARBA00023224"/>
    </source>
</evidence>
<feature type="transmembrane region" description="Helical" evidence="17">
    <location>
        <begin position="117"/>
        <end position="142"/>
    </location>
</feature>
<evidence type="ECO:0000256" key="10">
    <source>
        <dbReference type="ARBA" id="ARBA00023170"/>
    </source>
</evidence>
<comment type="function">
    <text evidence="14">Receptor for gastrin and cholecystokinin. The CCK-B receptors occur throughout the central nervous system where they modulate anxiety, analgesia, arousal, and neuroleptic activity. This receptor mediates its action by association with G proteins that activate a phosphatidylinositol-calcium second messenger system.</text>
</comment>
<feature type="transmembrane region" description="Helical" evidence="17">
    <location>
        <begin position="83"/>
        <end position="105"/>
    </location>
</feature>
<evidence type="ECO:0000256" key="16">
    <source>
        <dbReference type="RuleBase" id="RU000688"/>
    </source>
</evidence>
<feature type="domain" description="G-protein coupled receptors family 1 profile" evidence="18">
    <location>
        <begin position="96"/>
        <end position="407"/>
    </location>
</feature>
<feature type="transmembrane region" description="Helical" evidence="17">
    <location>
        <begin position="243"/>
        <end position="264"/>
    </location>
</feature>
<keyword evidence="4 16" id="KW-0812">Transmembrane</keyword>
<dbReference type="InterPro" id="IPR017452">
    <property type="entry name" value="GPCR_Rhodpsn_7TM"/>
</dbReference>
<dbReference type="AlphaFoldDB" id="A0A433T659"/>
<gene>
    <name evidence="19" type="ORF">EGW08_015195</name>
</gene>
<keyword evidence="5 17" id="KW-1133">Transmembrane helix</keyword>
<feature type="transmembrane region" description="Helical" evidence="17">
    <location>
        <begin position="196"/>
        <end position="216"/>
    </location>
</feature>
<dbReference type="GO" id="GO:0005886">
    <property type="term" value="C:plasma membrane"/>
    <property type="evidence" value="ECO:0007669"/>
    <property type="project" value="UniProtKB-SubCell"/>
</dbReference>
<comment type="caution">
    <text evidence="19">The sequence shown here is derived from an EMBL/GenBank/DDBJ whole genome shotgun (WGS) entry which is preliminary data.</text>
</comment>
<evidence type="ECO:0000256" key="7">
    <source>
        <dbReference type="ARBA" id="ARBA00023136"/>
    </source>
</evidence>
<accession>A0A433T659</accession>
<proteinExistence type="inferred from homology"/>
<name>A0A433T659_ELYCH</name>
<dbReference type="GO" id="GO:0015054">
    <property type="term" value="F:gastrin receptor activity"/>
    <property type="evidence" value="ECO:0007669"/>
    <property type="project" value="InterPro"/>
</dbReference>
<dbReference type="Gene3D" id="1.20.1070.10">
    <property type="entry name" value="Rhodopsin 7-helix transmembrane proteins"/>
    <property type="match status" value="1"/>
</dbReference>
<dbReference type="Pfam" id="PF00001">
    <property type="entry name" value="7tm_1"/>
    <property type="match status" value="1"/>
</dbReference>
<evidence type="ECO:0000256" key="13">
    <source>
        <dbReference type="ARBA" id="ARBA00023288"/>
    </source>
</evidence>
<keyword evidence="9" id="KW-1015">Disulfide bond</keyword>
<dbReference type="InterPro" id="IPR000314">
    <property type="entry name" value="Gastrin_rcpt"/>
</dbReference>
<dbReference type="Proteomes" id="UP000271974">
    <property type="component" value="Unassembled WGS sequence"/>
</dbReference>